<dbReference type="PANTHER" id="PTHR13812">
    <property type="entry name" value="KETIMINE REDUCTASE MU-CRYSTALLIN"/>
    <property type="match status" value="1"/>
</dbReference>
<reference evidence="1 2" key="1">
    <citation type="submission" date="2019-10" db="EMBL/GenBank/DDBJ databases">
        <title>Georgenia wutianyii sp. nov. and Georgenia yuyongxinii sp. nov. isolated from plateau pika (Ochotona curzoniae) in the Qinghai-Tibet plateau of China.</title>
        <authorList>
            <person name="Tian Z."/>
        </authorList>
    </citation>
    <scope>NUCLEOTIDE SEQUENCE [LARGE SCALE GENOMIC DNA]</scope>
    <source>
        <strain evidence="1 2">DSM 21501</strain>
    </source>
</reference>
<dbReference type="InterPro" id="IPR036291">
    <property type="entry name" value="NAD(P)-bd_dom_sf"/>
</dbReference>
<dbReference type="AlphaFoldDB" id="A0A7J5UQZ7"/>
<dbReference type="Pfam" id="PF02423">
    <property type="entry name" value="OCD_Mu_crystall"/>
    <property type="match status" value="1"/>
</dbReference>
<dbReference type="Gene3D" id="3.40.50.720">
    <property type="entry name" value="NAD(P)-binding Rossmann-like Domain"/>
    <property type="match status" value="1"/>
</dbReference>
<protein>
    <submittedName>
        <fullName evidence="1">Ornithine cyclodeaminase family protein</fullName>
    </submittedName>
</protein>
<accession>A0A7J5UQZ7</accession>
<dbReference type="InterPro" id="IPR003462">
    <property type="entry name" value="ODC_Mu_crystall"/>
</dbReference>
<dbReference type="SUPFAM" id="SSF51735">
    <property type="entry name" value="NAD(P)-binding Rossmann-fold domains"/>
    <property type="match status" value="1"/>
</dbReference>
<organism evidence="1 2">
    <name type="scientific">Georgenia thermotolerans</name>
    <dbReference type="NCBI Taxonomy" id="527326"/>
    <lineage>
        <taxon>Bacteria</taxon>
        <taxon>Bacillati</taxon>
        <taxon>Actinomycetota</taxon>
        <taxon>Actinomycetes</taxon>
        <taxon>Micrococcales</taxon>
        <taxon>Bogoriellaceae</taxon>
        <taxon>Georgenia</taxon>
    </lineage>
</organism>
<proteinExistence type="predicted"/>
<dbReference type="PANTHER" id="PTHR13812:SF19">
    <property type="entry name" value="KETIMINE REDUCTASE MU-CRYSTALLIN"/>
    <property type="match status" value="1"/>
</dbReference>
<dbReference type="Proteomes" id="UP000451860">
    <property type="component" value="Unassembled WGS sequence"/>
</dbReference>
<keyword evidence="2" id="KW-1185">Reference proteome</keyword>
<evidence type="ECO:0000313" key="1">
    <source>
        <dbReference type="EMBL" id="KAE8764862.1"/>
    </source>
</evidence>
<dbReference type="OrthoDB" id="4311033at2"/>
<dbReference type="GO" id="GO:0005737">
    <property type="term" value="C:cytoplasm"/>
    <property type="evidence" value="ECO:0007669"/>
    <property type="project" value="TreeGrafter"/>
</dbReference>
<name>A0A7J5UQZ7_9MICO</name>
<gene>
    <name evidence="1" type="ORF">GB883_06845</name>
</gene>
<sequence length="313" mass="31940">MRLVDAAAVAASVPVGAAVDALETALRGGLDPEADAPRSRAATDHGELLLMPSARGAWSGVKVLSSTPGNPDRGLPLLQGMYLLFAGDDQRPAALLDGTALTVLRTPAVSALAVRHLVPGPADEPVLLTVFGTGPQARGHVAAVAAVREVAEVTLVGRDRGRLEALAAEVAATGTAVRTLGAGDGDAAVAEADVVCCCTSAREPLFDGAMVRDDAVVVAMGSHHPDARETDDALVVRSAVVVESRASTLREGGDVVLPLAEGVLGAEEIVTLAEVVTGRAELPVTGPRLFKGTGMPWEDLVVAVEVYRAAGPR</sequence>
<dbReference type="EMBL" id="WHJE01000021">
    <property type="protein sequence ID" value="KAE8764862.1"/>
    <property type="molecule type" value="Genomic_DNA"/>
</dbReference>
<dbReference type="InterPro" id="IPR023401">
    <property type="entry name" value="ODC_N"/>
</dbReference>
<evidence type="ECO:0000313" key="2">
    <source>
        <dbReference type="Proteomes" id="UP000451860"/>
    </source>
</evidence>
<comment type="caution">
    <text evidence="1">The sequence shown here is derived from an EMBL/GenBank/DDBJ whole genome shotgun (WGS) entry which is preliminary data.</text>
</comment>
<dbReference type="PIRSF" id="PIRSF001439">
    <property type="entry name" value="CryM"/>
    <property type="match status" value="1"/>
</dbReference>
<dbReference type="Gene3D" id="3.30.1780.10">
    <property type="entry name" value="ornithine cyclodeaminase, domain 1"/>
    <property type="match status" value="1"/>
</dbReference>